<dbReference type="CDD" id="cd00093">
    <property type="entry name" value="HTH_XRE"/>
    <property type="match status" value="1"/>
</dbReference>
<keyword evidence="5" id="KW-1185">Reference proteome</keyword>
<dbReference type="Pfam" id="PF13560">
    <property type="entry name" value="HTH_31"/>
    <property type="match status" value="1"/>
</dbReference>
<keyword evidence="2" id="KW-0812">Transmembrane</keyword>
<feature type="compositionally biased region" description="Gly residues" evidence="1">
    <location>
        <begin position="92"/>
        <end position="106"/>
    </location>
</feature>
<proteinExistence type="predicted"/>
<feature type="transmembrane region" description="Helical" evidence="2">
    <location>
        <begin position="203"/>
        <end position="224"/>
    </location>
</feature>
<dbReference type="Gene3D" id="1.10.260.40">
    <property type="entry name" value="lambda repressor-like DNA-binding domains"/>
    <property type="match status" value="1"/>
</dbReference>
<evidence type="ECO:0000256" key="1">
    <source>
        <dbReference type="SAM" id="MobiDB-lite"/>
    </source>
</evidence>
<feature type="region of interest" description="Disordered" evidence="1">
    <location>
        <begin position="242"/>
        <end position="299"/>
    </location>
</feature>
<dbReference type="SUPFAM" id="SSF47413">
    <property type="entry name" value="lambda repressor-like DNA-binding domains"/>
    <property type="match status" value="1"/>
</dbReference>
<dbReference type="Proteomes" id="UP000735541">
    <property type="component" value="Unassembled WGS sequence"/>
</dbReference>
<evidence type="ECO:0000259" key="3">
    <source>
        <dbReference type="SMART" id="SM00530"/>
    </source>
</evidence>
<evidence type="ECO:0000313" key="4">
    <source>
        <dbReference type="EMBL" id="MBV7669397.1"/>
    </source>
</evidence>
<comment type="caution">
    <text evidence="4">The sequence shown here is derived from an EMBL/GenBank/DDBJ whole genome shotgun (WGS) entry which is preliminary data.</text>
</comment>
<feature type="region of interest" description="Disordered" evidence="1">
    <location>
        <begin position="81"/>
        <end position="153"/>
    </location>
</feature>
<feature type="compositionally biased region" description="Low complexity" evidence="1">
    <location>
        <begin position="107"/>
        <end position="116"/>
    </location>
</feature>
<protein>
    <submittedName>
        <fullName evidence="4">Helix-turn-helix domain-containing protein</fullName>
    </submittedName>
</protein>
<dbReference type="InterPro" id="IPR010982">
    <property type="entry name" value="Lambda_DNA-bd_dom_sf"/>
</dbReference>
<keyword evidence="2" id="KW-0472">Membrane</keyword>
<name>A0ABS6TME0_STRHA</name>
<feature type="domain" description="HTH cro/C1-type" evidence="3">
    <location>
        <begin position="11"/>
        <end position="67"/>
    </location>
</feature>
<sequence>MGTEIQDFAAELSGLKERSGLSYGMLARKLHMSTSTVHRYCNGDAVPHDYAPVERFARVCGASGDELVALHRKWILADEAKRRGARKPEPGGAAGAGAGSGGGSKAGGAAVAGSDPDPAPAPDPASVAEPEAGAGADSGAVPDPEAHPDPDAVPAAEEVMGGEVTAGEVAAEDVTAKDVTPESRVVTAPAPGSRRRWSGRSRVLLAAVAVVALTVPAVVAVHGLTQEDPADEVRPRTTLAATLVPPDTSTGPSASASPSPDRTSGSPVPADSEPAGPSPSPGGTAERGGDGGAKNGGVPVHATISSYNWEAPCGQYYLLDQEPDDVPPPPPPQSTRDWARRLKAVDGGAMRLALTVQGTSREAVVLGALHVRVLAREPALAWSAYSMGEGCGSGITPQSFDVDLDDGQPRPAPVAGQQGDSVVPAKDFPYQVSSTDVEVFHLDAHVEGHDVTWYLELEWTSGGRSGVLRIDDRGRPFRTSSIAARPEYLYRPDIAQWVNPES</sequence>
<reference evidence="4 5" key="1">
    <citation type="submission" date="2021-07" db="EMBL/GenBank/DDBJ databases">
        <title>Sequencing Streptomyces halstedii LGO-A4 genome an citrus endophytic actinomycete.</title>
        <authorList>
            <person name="Samborskyy M."/>
            <person name="Scott N."/>
            <person name="Deglau R."/>
            <person name="Dickens S."/>
            <person name="Oliveira L.G."/>
        </authorList>
    </citation>
    <scope>NUCLEOTIDE SEQUENCE [LARGE SCALE GENOMIC DNA]</scope>
    <source>
        <strain evidence="4 5">LGO-A4</strain>
    </source>
</reference>
<evidence type="ECO:0000256" key="2">
    <source>
        <dbReference type="SAM" id="Phobius"/>
    </source>
</evidence>
<feature type="compositionally biased region" description="Low complexity" evidence="1">
    <location>
        <begin position="245"/>
        <end position="261"/>
    </location>
</feature>
<feature type="region of interest" description="Disordered" evidence="1">
    <location>
        <begin position="173"/>
        <end position="196"/>
    </location>
</feature>
<keyword evidence="2" id="KW-1133">Transmembrane helix</keyword>
<dbReference type="RefSeq" id="WP_228867791.1">
    <property type="nucleotide sequence ID" value="NZ_JAHUVW010000001.1"/>
</dbReference>
<dbReference type="InterPro" id="IPR001387">
    <property type="entry name" value="Cro/C1-type_HTH"/>
</dbReference>
<accession>A0ABS6TME0</accession>
<evidence type="ECO:0000313" key="5">
    <source>
        <dbReference type="Proteomes" id="UP000735541"/>
    </source>
</evidence>
<gene>
    <name evidence="4" type="ORF">STHAL_07850</name>
</gene>
<dbReference type="SMART" id="SM00530">
    <property type="entry name" value="HTH_XRE"/>
    <property type="match status" value="1"/>
</dbReference>
<dbReference type="EMBL" id="JAHUVW010000001">
    <property type="protein sequence ID" value="MBV7669397.1"/>
    <property type="molecule type" value="Genomic_DNA"/>
</dbReference>
<organism evidence="4 5">
    <name type="scientific">Streptomyces halstedii</name>
    <dbReference type="NCBI Taxonomy" id="1944"/>
    <lineage>
        <taxon>Bacteria</taxon>
        <taxon>Bacillati</taxon>
        <taxon>Actinomycetota</taxon>
        <taxon>Actinomycetes</taxon>
        <taxon>Kitasatosporales</taxon>
        <taxon>Streptomycetaceae</taxon>
        <taxon>Streptomyces</taxon>
    </lineage>
</organism>